<keyword evidence="2" id="KW-1133">Transmembrane helix</keyword>
<comment type="caution">
    <text evidence="3">The sequence shown here is derived from an EMBL/GenBank/DDBJ whole genome shotgun (WGS) entry which is preliminary data.</text>
</comment>
<feature type="region of interest" description="Disordered" evidence="1">
    <location>
        <begin position="216"/>
        <end position="268"/>
    </location>
</feature>
<gene>
    <name evidence="3" type="ORF">ST47_g8291</name>
</gene>
<keyword evidence="4" id="KW-1185">Reference proteome</keyword>
<feature type="transmembrane region" description="Helical" evidence="2">
    <location>
        <begin position="64"/>
        <end position="86"/>
    </location>
</feature>
<dbReference type="AlphaFoldDB" id="A0A162ZDR3"/>
<reference evidence="3 4" key="1">
    <citation type="journal article" date="2016" name="Sci. Rep.">
        <title>Draft genome sequencing and secretome analysis of fungal phytopathogen Ascochyta rabiei provides insight into the necrotrophic effector repertoire.</title>
        <authorList>
            <person name="Verma S."/>
            <person name="Gazara R.K."/>
            <person name="Nizam S."/>
            <person name="Parween S."/>
            <person name="Chattopadhyay D."/>
            <person name="Verma P.K."/>
        </authorList>
    </citation>
    <scope>NUCLEOTIDE SEQUENCE [LARGE SCALE GENOMIC DNA]</scope>
    <source>
        <strain evidence="3 4">ArDII</strain>
    </source>
</reference>
<dbReference type="EMBL" id="JYNV01000276">
    <property type="protein sequence ID" value="KZM20553.1"/>
    <property type="molecule type" value="Genomic_DNA"/>
</dbReference>
<accession>A0A162ZDR3</accession>
<keyword evidence="2" id="KW-0812">Transmembrane</keyword>
<dbReference type="Proteomes" id="UP000076837">
    <property type="component" value="Unassembled WGS sequence"/>
</dbReference>
<evidence type="ECO:0000313" key="4">
    <source>
        <dbReference type="Proteomes" id="UP000076837"/>
    </source>
</evidence>
<dbReference type="PANTHER" id="PTHR38848">
    <property type="entry name" value="G-PROTEIN COUPLED RECEPTORS FAMILY 3 PROFILE DOMAIN-CONTAINING PROTEIN"/>
    <property type="match status" value="1"/>
</dbReference>
<name>A0A162ZDR3_DIDRA</name>
<evidence type="ECO:0000313" key="3">
    <source>
        <dbReference type="EMBL" id="KZM20553.1"/>
    </source>
</evidence>
<evidence type="ECO:0000256" key="1">
    <source>
        <dbReference type="SAM" id="MobiDB-lite"/>
    </source>
</evidence>
<organism evidence="3 4">
    <name type="scientific">Didymella rabiei</name>
    <name type="common">Chickpea ascochyta blight fungus</name>
    <name type="synonym">Mycosphaerella rabiei</name>
    <dbReference type="NCBI Taxonomy" id="5454"/>
    <lineage>
        <taxon>Eukaryota</taxon>
        <taxon>Fungi</taxon>
        <taxon>Dikarya</taxon>
        <taxon>Ascomycota</taxon>
        <taxon>Pezizomycotina</taxon>
        <taxon>Dothideomycetes</taxon>
        <taxon>Pleosporomycetidae</taxon>
        <taxon>Pleosporales</taxon>
        <taxon>Pleosporineae</taxon>
        <taxon>Didymellaceae</taxon>
        <taxon>Ascochyta</taxon>
    </lineage>
</organism>
<proteinExistence type="predicted"/>
<dbReference type="PANTHER" id="PTHR38848:SF3">
    <property type="entry name" value="G-PROTEIN COUPLED RECEPTORS FAMILY 3 PROFILE DOMAIN-CONTAINING PROTEIN"/>
    <property type="match status" value="1"/>
</dbReference>
<feature type="transmembrane region" description="Helical" evidence="2">
    <location>
        <begin position="106"/>
        <end position="129"/>
    </location>
</feature>
<evidence type="ECO:0000256" key="2">
    <source>
        <dbReference type="SAM" id="Phobius"/>
    </source>
</evidence>
<keyword evidence="2" id="KW-0472">Membrane</keyword>
<protein>
    <submittedName>
        <fullName evidence="3">Uncharacterized protein</fullName>
    </submittedName>
</protein>
<sequence length="268" mass="29470">MIVLLLPFLVFAFIFSTAIMLAGQGLYNHSLCFSATWIYLTLYIFLVERVHVVRAPSVRRRRDWLNWACMVMVIASFLGVAIDAHLRPIIQVQADGRCHMGIPGGVSIPFMAVDIGVDAALTGVFLYLLRPVVKPHGLSAISGVFGMNNAKDPHTSLIGSMLIMLPTIANMVQFHATGGRELALVCLALCVADVSWDAIVIHWLTFGSVEAEKELTRSTQESMRAPTPLSLRPKESQEAMNSQLGEWRVATADDQHETKDTVTMASMS</sequence>
<feature type="compositionally biased region" description="Basic and acidic residues" evidence="1">
    <location>
        <begin position="251"/>
        <end position="260"/>
    </location>
</feature>
<feature type="transmembrane region" description="Helical" evidence="2">
    <location>
        <begin position="34"/>
        <end position="52"/>
    </location>
</feature>